<gene>
    <name evidence="1" type="ORF">TR91000</name>
</gene>
<reference evidence="1" key="1">
    <citation type="submission" date="2016-01" db="EMBL/GenBank/DDBJ databases">
        <title>Reference transcriptome for the parasite Schistocephalus solidus: insights into the molecular evolution of parasitism.</title>
        <authorList>
            <person name="Hebert F.O."/>
            <person name="Grambauer S."/>
            <person name="Barber I."/>
            <person name="Landry C.R."/>
            <person name="Aubin-Horth N."/>
        </authorList>
    </citation>
    <scope>NUCLEOTIDE SEQUENCE</scope>
</reference>
<name>A0A0X3Q4C5_SCHSO</name>
<protein>
    <submittedName>
        <fullName evidence="1">Uncharacterized protein</fullName>
    </submittedName>
</protein>
<sequence>MANAKYITWTKYLWASYHKLTKVAGISVSLYLGLDLIPWADSPGLASGHCCLVQQRTVLRTIKPHPSGTFAVLLLIGTWIDDCGVLSKLTISTLRTIIPSVGLRVTDKMEKNRIS</sequence>
<organism evidence="1">
    <name type="scientific">Schistocephalus solidus</name>
    <name type="common">Tapeworm</name>
    <dbReference type="NCBI Taxonomy" id="70667"/>
    <lineage>
        <taxon>Eukaryota</taxon>
        <taxon>Metazoa</taxon>
        <taxon>Spiralia</taxon>
        <taxon>Lophotrochozoa</taxon>
        <taxon>Platyhelminthes</taxon>
        <taxon>Cestoda</taxon>
        <taxon>Eucestoda</taxon>
        <taxon>Diphyllobothriidea</taxon>
        <taxon>Diphyllobothriidae</taxon>
        <taxon>Schistocephalus</taxon>
    </lineage>
</organism>
<proteinExistence type="predicted"/>
<dbReference type="EMBL" id="GEEE01004935">
    <property type="protein sequence ID" value="JAP58290.1"/>
    <property type="molecule type" value="Transcribed_RNA"/>
</dbReference>
<evidence type="ECO:0000313" key="1">
    <source>
        <dbReference type="EMBL" id="JAP58290.1"/>
    </source>
</evidence>
<dbReference type="AlphaFoldDB" id="A0A0X3Q4C5"/>
<accession>A0A0X3Q4C5</accession>